<sequence>MNLLITVFLLVAAVSAQFYGPQYGGGPYGRGGYGGGPYGRGGYGGGPYGRGGYGGGPYGRGGYGGGPYGRGGYGDGYNPGAAIGAQVGASLLGR</sequence>
<keyword evidence="3" id="KW-1185">Reference proteome</keyword>
<evidence type="ECO:0000313" key="2">
    <source>
        <dbReference type="EMBL" id="CAD5226649.1"/>
    </source>
</evidence>
<comment type="caution">
    <text evidence="2">The sequence shown here is derived from an EMBL/GenBank/DDBJ whole genome shotgun (WGS) entry which is preliminary data.</text>
</comment>
<evidence type="ECO:0000313" key="3">
    <source>
        <dbReference type="Proteomes" id="UP000659654"/>
    </source>
</evidence>
<feature type="chain" id="PRO_5036204434" evidence="1">
    <location>
        <begin position="17"/>
        <end position="94"/>
    </location>
</feature>
<dbReference type="Proteomes" id="UP000582659">
    <property type="component" value="Unassembled WGS sequence"/>
</dbReference>
<keyword evidence="1" id="KW-0732">Signal</keyword>
<proteinExistence type="predicted"/>
<dbReference type="AlphaFoldDB" id="A0A7I8WTF8"/>
<gene>
    <name evidence="2" type="ORF">BXYJ_LOCUS9194</name>
</gene>
<dbReference type="EMBL" id="CAJFCV020000004">
    <property type="protein sequence ID" value="CAG9116050.1"/>
    <property type="molecule type" value="Genomic_DNA"/>
</dbReference>
<evidence type="ECO:0000256" key="1">
    <source>
        <dbReference type="SAM" id="SignalP"/>
    </source>
</evidence>
<protein>
    <submittedName>
        <fullName evidence="2">(pine wood nematode) hypothetical protein</fullName>
    </submittedName>
</protein>
<feature type="signal peptide" evidence="1">
    <location>
        <begin position="1"/>
        <end position="16"/>
    </location>
</feature>
<accession>A0A7I8WTF8</accession>
<dbReference type="EMBL" id="CAJFDI010000004">
    <property type="protein sequence ID" value="CAD5226649.1"/>
    <property type="molecule type" value="Genomic_DNA"/>
</dbReference>
<name>A0A7I8WTF8_BURXY</name>
<reference evidence="2" key="1">
    <citation type="submission" date="2020-09" db="EMBL/GenBank/DDBJ databases">
        <authorList>
            <person name="Kikuchi T."/>
        </authorList>
    </citation>
    <scope>NUCLEOTIDE SEQUENCE</scope>
    <source>
        <strain evidence="2">Ka4C1</strain>
    </source>
</reference>
<dbReference type="Proteomes" id="UP000659654">
    <property type="component" value="Unassembled WGS sequence"/>
</dbReference>
<organism evidence="2 3">
    <name type="scientific">Bursaphelenchus xylophilus</name>
    <name type="common">Pinewood nematode worm</name>
    <name type="synonym">Aphelenchoides xylophilus</name>
    <dbReference type="NCBI Taxonomy" id="6326"/>
    <lineage>
        <taxon>Eukaryota</taxon>
        <taxon>Metazoa</taxon>
        <taxon>Ecdysozoa</taxon>
        <taxon>Nematoda</taxon>
        <taxon>Chromadorea</taxon>
        <taxon>Rhabditida</taxon>
        <taxon>Tylenchina</taxon>
        <taxon>Tylenchomorpha</taxon>
        <taxon>Aphelenchoidea</taxon>
        <taxon>Aphelenchoididae</taxon>
        <taxon>Bursaphelenchus</taxon>
    </lineage>
</organism>